<evidence type="ECO:0000313" key="4">
    <source>
        <dbReference type="Proteomes" id="UP001321861"/>
    </source>
</evidence>
<evidence type="ECO:0000313" key="3">
    <source>
        <dbReference type="EMBL" id="BDR59105.1"/>
    </source>
</evidence>
<reference evidence="3 4" key="1">
    <citation type="journal article" date="2023" name="Microbiol. Spectr.">
        <title>Symbiosis of Carpenter Bees with Uncharacterized Lactic Acid Bacteria Showing NAD Auxotrophy.</title>
        <authorList>
            <person name="Kawasaki S."/>
            <person name="Ozawa K."/>
            <person name="Mori T."/>
            <person name="Yamamoto A."/>
            <person name="Ito M."/>
            <person name="Ohkuma M."/>
            <person name="Sakamoto M."/>
            <person name="Matsutani M."/>
        </authorList>
    </citation>
    <scope>NUCLEOTIDE SEQUENCE [LARGE SCALE GENOMIC DNA]</scope>
    <source>
        <strain evidence="3 4">XA3</strain>
    </source>
</reference>
<name>A0AAU9D9R1_9LACO</name>
<organism evidence="3 4">
    <name type="scientific">Xylocopilactobacillus apicola</name>
    <dbReference type="NCBI Taxonomy" id="2932184"/>
    <lineage>
        <taxon>Bacteria</taxon>
        <taxon>Bacillati</taxon>
        <taxon>Bacillota</taxon>
        <taxon>Bacilli</taxon>
        <taxon>Lactobacillales</taxon>
        <taxon>Lactobacillaceae</taxon>
        <taxon>Xylocopilactobacillus</taxon>
    </lineage>
</organism>
<dbReference type="Gene3D" id="2.40.420.20">
    <property type="match status" value="1"/>
</dbReference>
<feature type="coiled-coil region" evidence="1">
    <location>
        <begin position="99"/>
        <end position="150"/>
    </location>
</feature>
<dbReference type="PANTHER" id="PTHR30469">
    <property type="entry name" value="MULTIDRUG RESISTANCE PROTEIN MDTA"/>
    <property type="match status" value="1"/>
</dbReference>
<evidence type="ECO:0000256" key="1">
    <source>
        <dbReference type="SAM" id="Coils"/>
    </source>
</evidence>
<keyword evidence="2" id="KW-1133">Transmembrane helix</keyword>
<keyword evidence="4" id="KW-1185">Reference proteome</keyword>
<keyword evidence="2" id="KW-0472">Membrane</keyword>
<keyword evidence="2" id="KW-0812">Transmembrane</keyword>
<keyword evidence="1" id="KW-0175">Coiled coil</keyword>
<sequence>MKKRWLIITIIGVIAAFAVMLAIFNNHNKTSAKMPEKITQTIQVQKSAPLTFNGISKSKKTQSITLNQALGENLYLEKQDGEAVAQGDLIATYYILKDYNTLLDKLNKVRQKNAEINNLKKDVQNNSAKITALTNEVNQLNKQITKMRDAAPNKVYAQFDGVLTVPTSSSEVMKPLAEISSNDASVVISVSEYDLSHLNQDQEVKLAPVDSGTKIKGTITRIATRPDNTTSKISTYTAQIKPETELKNGSHVQVTVPLKEIKIPNSAVKEEDKKFFVYKANGSKYTKKEIQGTKKDNYFVVTKGLKNDESIVKNYKDAD</sequence>
<dbReference type="RefSeq" id="WP_317634915.1">
    <property type="nucleotide sequence ID" value="NZ_AP026802.1"/>
</dbReference>
<dbReference type="Proteomes" id="UP001321861">
    <property type="component" value="Chromosome"/>
</dbReference>
<dbReference type="EMBL" id="AP026802">
    <property type="protein sequence ID" value="BDR59105.1"/>
    <property type="molecule type" value="Genomic_DNA"/>
</dbReference>
<feature type="transmembrane region" description="Helical" evidence="2">
    <location>
        <begin position="6"/>
        <end position="24"/>
    </location>
</feature>
<dbReference type="PANTHER" id="PTHR30469:SF15">
    <property type="entry name" value="HLYD FAMILY OF SECRETION PROTEINS"/>
    <property type="match status" value="1"/>
</dbReference>
<dbReference type="AlphaFoldDB" id="A0AAU9D9R1"/>
<evidence type="ECO:0008006" key="5">
    <source>
        <dbReference type="Google" id="ProtNLM"/>
    </source>
</evidence>
<dbReference type="GO" id="GO:0015562">
    <property type="term" value="F:efflux transmembrane transporter activity"/>
    <property type="evidence" value="ECO:0007669"/>
    <property type="project" value="TreeGrafter"/>
</dbReference>
<dbReference type="GO" id="GO:1990281">
    <property type="term" value="C:efflux pump complex"/>
    <property type="evidence" value="ECO:0007669"/>
    <property type="project" value="TreeGrafter"/>
</dbReference>
<protein>
    <recommendedName>
        <fullName evidence="5">Efflux RND transporter periplasmic adaptor subunit</fullName>
    </recommendedName>
</protein>
<evidence type="ECO:0000256" key="2">
    <source>
        <dbReference type="SAM" id="Phobius"/>
    </source>
</evidence>
<dbReference type="Gene3D" id="2.40.30.170">
    <property type="match status" value="1"/>
</dbReference>
<dbReference type="KEGG" id="xap:XA3_15460"/>
<accession>A0AAU9D9R1</accession>
<proteinExistence type="predicted"/>
<gene>
    <name evidence="3" type="ORF">XA3_15460</name>
</gene>